<proteinExistence type="predicted"/>
<dbReference type="EMBL" id="HACA01017094">
    <property type="protein sequence ID" value="CDW34455.1"/>
    <property type="molecule type" value="Transcribed_RNA"/>
</dbReference>
<evidence type="ECO:0000256" key="1">
    <source>
        <dbReference type="SAM" id="Phobius"/>
    </source>
</evidence>
<evidence type="ECO:0000313" key="2">
    <source>
        <dbReference type="EMBL" id="CDW34455.1"/>
    </source>
</evidence>
<keyword evidence="1" id="KW-0472">Membrane</keyword>
<name>A0A0K2U8S0_LEPSM</name>
<accession>A0A0K2U8S0</accession>
<protein>
    <submittedName>
        <fullName evidence="2">Uncharacterized protein</fullName>
    </submittedName>
</protein>
<keyword evidence="1" id="KW-1133">Transmembrane helix</keyword>
<keyword evidence="1" id="KW-0812">Transmembrane</keyword>
<reference evidence="2" key="1">
    <citation type="submission" date="2014-05" db="EMBL/GenBank/DDBJ databases">
        <authorList>
            <person name="Chronopoulou M."/>
        </authorList>
    </citation>
    <scope>NUCLEOTIDE SEQUENCE</scope>
    <source>
        <tissue evidence="2">Whole organism</tissue>
    </source>
</reference>
<dbReference type="AlphaFoldDB" id="A0A0K2U8S0"/>
<organism evidence="2">
    <name type="scientific">Lepeophtheirus salmonis</name>
    <name type="common">Salmon louse</name>
    <name type="synonym">Caligus salmonis</name>
    <dbReference type="NCBI Taxonomy" id="72036"/>
    <lineage>
        <taxon>Eukaryota</taxon>
        <taxon>Metazoa</taxon>
        <taxon>Ecdysozoa</taxon>
        <taxon>Arthropoda</taxon>
        <taxon>Crustacea</taxon>
        <taxon>Multicrustacea</taxon>
        <taxon>Hexanauplia</taxon>
        <taxon>Copepoda</taxon>
        <taxon>Siphonostomatoida</taxon>
        <taxon>Caligidae</taxon>
        <taxon>Lepeophtheirus</taxon>
    </lineage>
</organism>
<feature type="transmembrane region" description="Helical" evidence="1">
    <location>
        <begin position="6"/>
        <end position="26"/>
    </location>
</feature>
<sequence>MFHLMIIFGTRNFCQTGLFGTFMSYIPLQTPFRIKVKNRSVFVFKKLAIVIDGFRCLFSQFGISLVFLYSLLTFRF</sequence>
<feature type="transmembrane region" description="Helical" evidence="1">
    <location>
        <begin position="47"/>
        <end position="72"/>
    </location>
</feature>